<proteinExistence type="predicted"/>
<dbReference type="EMBL" id="LAZR01019011">
    <property type="protein sequence ID" value="KKL94110.1"/>
    <property type="molecule type" value="Genomic_DNA"/>
</dbReference>
<sequence>MSEIDARLRELRAILTETLPYELPFGFTNDNLFLSELKIPELPDRQKAALSKIRRHHSGYTKPFLYKISRTNRSKNTLAIIHPTLQLRLAKFYSDFENTILQSCARSTFSIRYPATALGIQVRGSSTNLRKRWSLGLPEQAFGEPIGTPYSSSYFAYRKYLLLDRFFSSNELVRLESRFSSLRMLDVSRCFFNIYTHSITWAQKEKDFSKQHADRYS</sequence>
<protein>
    <submittedName>
        <fullName evidence="1">Uncharacterized protein</fullName>
    </submittedName>
</protein>
<accession>A0A0F9IJW9</accession>
<name>A0A0F9IJW9_9ZZZZ</name>
<organism evidence="1">
    <name type="scientific">marine sediment metagenome</name>
    <dbReference type="NCBI Taxonomy" id="412755"/>
    <lineage>
        <taxon>unclassified sequences</taxon>
        <taxon>metagenomes</taxon>
        <taxon>ecological metagenomes</taxon>
    </lineage>
</organism>
<evidence type="ECO:0000313" key="1">
    <source>
        <dbReference type="EMBL" id="KKL94110.1"/>
    </source>
</evidence>
<gene>
    <name evidence="1" type="ORF">LCGC14_1867950</name>
</gene>
<comment type="caution">
    <text evidence="1">The sequence shown here is derived from an EMBL/GenBank/DDBJ whole genome shotgun (WGS) entry which is preliminary data.</text>
</comment>
<dbReference type="AlphaFoldDB" id="A0A0F9IJW9"/>
<reference evidence="1" key="1">
    <citation type="journal article" date="2015" name="Nature">
        <title>Complex archaea that bridge the gap between prokaryotes and eukaryotes.</title>
        <authorList>
            <person name="Spang A."/>
            <person name="Saw J.H."/>
            <person name="Jorgensen S.L."/>
            <person name="Zaremba-Niedzwiedzka K."/>
            <person name="Martijn J."/>
            <person name="Lind A.E."/>
            <person name="van Eijk R."/>
            <person name="Schleper C."/>
            <person name="Guy L."/>
            <person name="Ettema T.J."/>
        </authorList>
    </citation>
    <scope>NUCLEOTIDE SEQUENCE</scope>
</reference>
<feature type="non-terminal residue" evidence="1">
    <location>
        <position position="217"/>
    </location>
</feature>